<dbReference type="PANTHER" id="PTHR43373">
    <property type="entry name" value="NA(+)/H(+) ANTIPORTER SUBUNIT"/>
    <property type="match status" value="1"/>
</dbReference>
<feature type="domain" description="NADH-Ubiquinone oxidoreductase (complex I) chain 5 N-terminal" evidence="12">
    <location>
        <begin position="65"/>
        <end position="108"/>
    </location>
</feature>
<feature type="transmembrane region" description="Helical" evidence="10">
    <location>
        <begin position="331"/>
        <end position="353"/>
    </location>
</feature>
<dbReference type="AlphaFoldDB" id="E1IAQ1"/>
<accession>E1IAQ1</accession>
<feature type="transmembrane region" description="Helical" evidence="10">
    <location>
        <begin position="754"/>
        <end position="772"/>
    </location>
</feature>
<evidence type="ECO:0000256" key="1">
    <source>
        <dbReference type="ARBA" id="ARBA00004651"/>
    </source>
</evidence>
<dbReference type="eggNOG" id="COG1009">
    <property type="taxonomic scope" value="Bacteria"/>
</dbReference>
<dbReference type="HOGENOM" id="CLU_007100_2_1_0"/>
<keyword evidence="5 9" id="KW-0812">Transmembrane</keyword>
<evidence type="ECO:0000259" key="12">
    <source>
        <dbReference type="Pfam" id="PF00662"/>
    </source>
</evidence>
<dbReference type="InterPro" id="IPR001516">
    <property type="entry name" value="Proton_antipo_N"/>
</dbReference>
<comment type="caution">
    <text evidence="15">The sequence shown here is derived from an EMBL/GenBank/DDBJ whole genome shotgun (WGS) entry which is preliminary data.</text>
</comment>
<dbReference type="Pfam" id="PF00662">
    <property type="entry name" value="Proton_antipo_N"/>
    <property type="match status" value="1"/>
</dbReference>
<evidence type="ECO:0000256" key="9">
    <source>
        <dbReference type="RuleBase" id="RU000320"/>
    </source>
</evidence>
<feature type="domain" description="MrpA C-terminal/MbhD" evidence="13">
    <location>
        <begin position="618"/>
        <end position="682"/>
    </location>
</feature>
<dbReference type="Proteomes" id="UP000054010">
    <property type="component" value="Unassembled WGS sequence"/>
</dbReference>
<evidence type="ECO:0000259" key="14">
    <source>
        <dbReference type="Pfam" id="PF20501"/>
    </source>
</evidence>
<keyword evidence="16" id="KW-1185">Reference proteome</keyword>
<evidence type="ECO:0000256" key="5">
    <source>
        <dbReference type="ARBA" id="ARBA00022692"/>
    </source>
</evidence>
<sequence>MLPAIVLITLALAPLGLLARTGPRPLVGWALALLPALSFALLLFQLPQVTGTTQIREVIPWVPAMGVELNFALDGLSLLFALVITGIGTLIIGYAGHYMHDDPGLGRFLLYLLLFMGAMLGLVLAGNVLTMFIFWELTSVTSYLLIGYKHDYPGARRGALQSLVITAGGGLALLLGLLILGEGARQAGVAPNQIYNFDAIIAAGDAIKAGPLYTPALLLILVGAFTKSAQFPFHFWLPGAMQAPTPASAFLHSATMVKAGVYLLARLAPGLGDTPLWNAALVLVGGFTFAFGALVATRKDDIKALLAYTTLSMLGGLIMLIGLGGKYAAEAVVVNILAHALYKSALFMIAGIIDHEAGSRDLRQLGGLRRMMPATAFFIALALLSQMGIPVFFGFVGKELLIEAALSSPLADPLRYAALTAIVVAAVGYIIAAWRLFKYAFLGTPSPTLAQRHHVADPRGMLVPPAIPALLSIIIPLALLPWASQLLAPAASVIYGKEIGFKLALWHGVNSALMISSAAILVGAVLARFERPLAAMPPHLPAWADGATLLDRLLAGVDRVGALITRSLQTGQLRRYMLYNTITLLLITGVPFVLYVLPGLTFFSPDPQLRVYEAFAAALIPIAVVATIRAESRLSAIIAVGVVGAMVSLFFVLFSAPDLALTQLLIEVLSTVFLLLVFSILPARFATLSSNTTRMRDAILAGMVGLLVAGLVLATATTTSFEPLAPYYLENSLAKGKGQNVVNVILVDFRGFDTMGEVTVLLTALLGIYGLLRMRREKR</sequence>
<feature type="transmembrane region" description="Helical" evidence="10">
    <location>
        <begin position="503"/>
        <end position="527"/>
    </location>
</feature>
<evidence type="ECO:0000259" key="11">
    <source>
        <dbReference type="Pfam" id="PF00361"/>
    </source>
</evidence>
<dbReference type="Pfam" id="PF13244">
    <property type="entry name" value="MbhD"/>
    <property type="match status" value="1"/>
</dbReference>
<evidence type="ECO:0000256" key="2">
    <source>
        <dbReference type="ARBA" id="ARBA00022448"/>
    </source>
</evidence>
<dbReference type="GO" id="GO:0015297">
    <property type="term" value="F:antiporter activity"/>
    <property type="evidence" value="ECO:0007669"/>
    <property type="project" value="UniProtKB-KW"/>
</dbReference>
<evidence type="ECO:0000256" key="8">
    <source>
        <dbReference type="ARBA" id="ARBA00023136"/>
    </source>
</evidence>
<dbReference type="GO" id="GO:0005886">
    <property type="term" value="C:plasma membrane"/>
    <property type="evidence" value="ECO:0007669"/>
    <property type="project" value="UniProtKB-SubCell"/>
</dbReference>
<feature type="transmembrane region" description="Helical" evidence="10">
    <location>
        <begin position="108"/>
        <end position="137"/>
    </location>
</feature>
<evidence type="ECO:0000259" key="13">
    <source>
        <dbReference type="Pfam" id="PF13244"/>
    </source>
</evidence>
<feature type="transmembrane region" description="Helical" evidence="10">
    <location>
        <begin position="71"/>
        <end position="96"/>
    </location>
</feature>
<dbReference type="PANTHER" id="PTHR43373:SF1">
    <property type="entry name" value="NA(+)_H(+) ANTIPORTER SUBUNIT A"/>
    <property type="match status" value="1"/>
</dbReference>
<dbReference type="InterPro" id="IPR001750">
    <property type="entry name" value="ND/Mrp_TM"/>
</dbReference>
<dbReference type="InterPro" id="IPR050616">
    <property type="entry name" value="CPA3_Na-H_Antiporter_A"/>
</dbReference>
<feature type="transmembrane region" description="Helical" evidence="10">
    <location>
        <begin position="576"/>
        <end position="597"/>
    </location>
</feature>
<feature type="transmembrane region" description="Helical" evidence="10">
    <location>
        <begin position="462"/>
        <end position="483"/>
    </location>
</feature>
<organism evidence="15 16">
    <name type="scientific">Oscillochloris trichoides DG-6</name>
    <dbReference type="NCBI Taxonomy" id="765420"/>
    <lineage>
        <taxon>Bacteria</taxon>
        <taxon>Bacillati</taxon>
        <taxon>Chloroflexota</taxon>
        <taxon>Chloroflexia</taxon>
        <taxon>Chloroflexales</taxon>
        <taxon>Chloroflexineae</taxon>
        <taxon>Oscillochloridaceae</taxon>
        <taxon>Oscillochloris</taxon>
    </lineage>
</organism>
<dbReference type="InterPro" id="IPR046806">
    <property type="entry name" value="MrpA_C/MbhE"/>
</dbReference>
<comment type="subcellular location">
    <subcellularLocation>
        <location evidence="1">Cell membrane</location>
        <topology evidence="1">Multi-pass membrane protein</topology>
    </subcellularLocation>
    <subcellularLocation>
        <location evidence="9">Membrane</location>
        <topology evidence="9">Multi-pass membrane protein</topology>
    </subcellularLocation>
</comment>
<feature type="transmembrane region" description="Helical" evidence="10">
    <location>
        <begin position="609"/>
        <end position="628"/>
    </location>
</feature>
<proteinExistence type="predicted"/>
<feature type="domain" description="MrpA C-terminal/MbhE" evidence="14">
    <location>
        <begin position="693"/>
        <end position="776"/>
    </location>
</feature>
<evidence type="ECO:0000313" key="16">
    <source>
        <dbReference type="Proteomes" id="UP000054010"/>
    </source>
</evidence>
<dbReference type="InterPro" id="IPR025383">
    <property type="entry name" value="MrpA_C/MbhD"/>
</dbReference>
<reference evidence="15 16" key="1">
    <citation type="journal article" date="2011" name="J. Bacteriol.">
        <title>Draft genome sequence of the anoxygenic filamentous phototrophic bacterium Oscillochloris trichoides subsp. DG-6.</title>
        <authorList>
            <person name="Kuznetsov B.B."/>
            <person name="Ivanovsky R.N."/>
            <person name="Keppen O.I."/>
            <person name="Sukhacheva M.V."/>
            <person name="Bumazhkin B.K."/>
            <person name="Patutina E.O."/>
            <person name="Beletsky A.V."/>
            <person name="Mardanov A.V."/>
            <person name="Baslerov R.V."/>
            <person name="Panteleeva A.N."/>
            <person name="Kolganova T.V."/>
            <person name="Ravin N.V."/>
            <person name="Skryabin K.G."/>
        </authorList>
    </citation>
    <scope>NUCLEOTIDE SEQUENCE [LARGE SCALE GENOMIC DNA]</scope>
    <source>
        <strain evidence="15 16">DG-6</strain>
    </source>
</reference>
<keyword evidence="3" id="KW-0050">Antiport</keyword>
<dbReference type="OrthoDB" id="9807568at2"/>
<feature type="transmembrane region" description="Helical" evidence="10">
    <location>
        <begin position="635"/>
        <end position="656"/>
    </location>
</feature>
<evidence type="ECO:0000256" key="10">
    <source>
        <dbReference type="SAM" id="Phobius"/>
    </source>
</evidence>
<evidence type="ECO:0000256" key="4">
    <source>
        <dbReference type="ARBA" id="ARBA00022475"/>
    </source>
</evidence>
<keyword evidence="4" id="KW-1003">Cell membrane</keyword>
<evidence type="ECO:0000256" key="3">
    <source>
        <dbReference type="ARBA" id="ARBA00022449"/>
    </source>
</evidence>
<feature type="transmembrane region" description="Helical" evidence="10">
    <location>
        <begin position="698"/>
        <end position="721"/>
    </location>
</feature>
<dbReference type="eggNOG" id="COG2111">
    <property type="taxonomic scope" value="Bacteria"/>
</dbReference>
<feature type="transmembrane region" description="Helical" evidence="10">
    <location>
        <begin position="416"/>
        <end position="437"/>
    </location>
</feature>
<feature type="transmembrane region" description="Helical" evidence="10">
    <location>
        <begin position="374"/>
        <end position="396"/>
    </location>
</feature>
<evidence type="ECO:0000256" key="6">
    <source>
        <dbReference type="ARBA" id="ARBA00022989"/>
    </source>
</evidence>
<keyword evidence="7" id="KW-0406">Ion transport</keyword>
<keyword evidence="8 10" id="KW-0472">Membrane</keyword>
<feature type="transmembrane region" description="Helical" evidence="10">
    <location>
        <begin position="668"/>
        <end position="686"/>
    </location>
</feature>
<feature type="transmembrane region" description="Helical" evidence="10">
    <location>
        <begin position="277"/>
        <end position="297"/>
    </location>
</feature>
<dbReference type="STRING" id="765420.OSCT_0402"/>
<feature type="transmembrane region" description="Helical" evidence="10">
    <location>
        <begin position="304"/>
        <end position="325"/>
    </location>
</feature>
<keyword evidence="2" id="KW-0813">Transport</keyword>
<keyword evidence="6 10" id="KW-1133">Transmembrane helix</keyword>
<dbReference type="Pfam" id="PF00361">
    <property type="entry name" value="Proton_antipo_M"/>
    <property type="match status" value="1"/>
</dbReference>
<evidence type="ECO:0000313" key="15">
    <source>
        <dbReference type="EMBL" id="EFO81730.1"/>
    </source>
</evidence>
<evidence type="ECO:0000256" key="7">
    <source>
        <dbReference type="ARBA" id="ARBA00023065"/>
    </source>
</evidence>
<name>E1IAQ1_9CHLR</name>
<dbReference type="PRINTS" id="PR01434">
    <property type="entry name" value="NADHDHGNASE5"/>
</dbReference>
<feature type="transmembrane region" description="Helical" evidence="10">
    <location>
        <begin position="158"/>
        <end position="180"/>
    </location>
</feature>
<protein>
    <submittedName>
        <fullName evidence="15">NADH dehydrogenase (Quinone)</fullName>
    </submittedName>
</protein>
<feature type="domain" description="NADH:quinone oxidoreductase/Mrp antiporter transmembrane" evidence="11">
    <location>
        <begin position="125"/>
        <end position="408"/>
    </location>
</feature>
<dbReference type="Pfam" id="PF20501">
    <property type="entry name" value="MbhE"/>
    <property type="match status" value="1"/>
</dbReference>
<dbReference type="GO" id="GO:0006811">
    <property type="term" value="P:monoatomic ion transport"/>
    <property type="evidence" value="ECO:0007669"/>
    <property type="project" value="UniProtKB-KW"/>
</dbReference>
<feature type="transmembrane region" description="Helical" evidence="10">
    <location>
        <begin position="29"/>
        <end position="50"/>
    </location>
</feature>
<dbReference type="EMBL" id="ADVR01000006">
    <property type="protein sequence ID" value="EFO81730.1"/>
    <property type="molecule type" value="Genomic_DNA"/>
</dbReference>
<gene>
    <name evidence="15" type="ORF">OSCT_0402</name>
</gene>